<evidence type="ECO:0000313" key="1">
    <source>
        <dbReference type="EMBL" id="OCB89391.1"/>
    </source>
</evidence>
<comment type="caution">
    <text evidence="1">The sequence shown here is derived from an EMBL/GenBank/DDBJ whole genome shotgun (WGS) entry which is preliminary data.</text>
</comment>
<dbReference type="EMBL" id="LNZH02000157">
    <property type="protein sequence ID" value="OCB89391.1"/>
    <property type="molecule type" value="Genomic_DNA"/>
</dbReference>
<reference evidence="1" key="1">
    <citation type="submission" date="2016-06" db="EMBL/GenBank/DDBJ databases">
        <title>Draft Genome sequence of the fungus Inonotus baumii.</title>
        <authorList>
            <person name="Zhu H."/>
            <person name="Lin W."/>
        </authorList>
    </citation>
    <scope>NUCLEOTIDE SEQUENCE</scope>
    <source>
        <strain evidence="1">821</strain>
    </source>
</reference>
<organism evidence="1 2">
    <name type="scientific">Sanghuangporus baumii</name>
    <name type="common">Phellinus baumii</name>
    <dbReference type="NCBI Taxonomy" id="108892"/>
    <lineage>
        <taxon>Eukaryota</taxon>
        <taxon>Fungi</taxon>
        <taxon>Dikarya</taxon>
        <taxon>Basidiomycota</taxon>
        <taxon>Agaricomycotina</taxon>
        <taxon>Agaricomycetes</taxon>
        <taxon>Hymenochaetales</taxon>
        <taxon>Hymenochaetaceae</taxon>
        <taxon>Sanghuangporus</taxon>
    </lineage>
</organism>
<evidence type="ECO:0000313" key="2">
    <source>
        <dbReference type="Proteomes" id="UP000757232"/>
    </source>
</evidence>
<name>A0A9Q5I0P1_SANBA</name>
<accession>A0A9Q5I0P1</accession>
<gene>
    <name evidence="1" type="ORF">A7U60_g3482</name>
</gene>
<dbReference type="AlphaFoldDB" id="A0A9Q5I0P1"/>
<sequence length="85" mass="9115">MPVKAYDTFSGGGSAEDVEQACKSPFPRLAFDPYVDSASLAVGVLKMWNRLASLLSLALGFGPYVDSGQLVSDEYGVLQLPSKER</sequence>
<dbReference type="Proteomes" id="UP000757232">
    <property type="component" value="Unassembled WGS sequence"/>
</dbReference>
<keyword evidence="2" id="KW-1185">Reference proteome</keyword>
<proteinExistence type="predicted"/>
<protein>
    <submittedName>
        <fullName evidence="1">Uncharacterized protein</fullName>
    </submittedName>
</protein>